<dbReference type="RefSeq" id="WP_009489838.1">
    <property type="nucleotide sequence ID" value="NZ_CP141050.1"/>
</dbReference>
<evidence type="ECO:0000313" key="1">
    <source>
        <dbReference type="EMBL" id="EIM29840.1"/>
    </source>
</evidence>
<dbReference type="eggNOG" id="COG1544">
    <property type="taxonomic scope" value="Bacteria"/>
</dbReference>
<dbReference type="InterPro" id="IPR003489">
    <property type="entry name" value="RHF/RaiA"/>
</dbReference>
<dbReference type="STRING" id="864069.MicloDRAFT_00011600"/>
<dbReference type="Gene3D" id="3.30.160.100">
    <property type="entry name" value="Ribosome hibernation promotion factor-like"/>
    <property type="match status" value="1"/>
</dbReference>
<dbReference type="EMBL" id="JH660640">
    <property type="protein sequence ID" value="EIM29840.1"/>
    <property type="molecule type" value="Genomic_DNA"/>
</dbReference>
<evidence type="ECO:0000313" key="2">
    <source>
        <dbReference type="Proteomes" id="UP000003947"/>
    </source>
</evidence>
<dbReference type="HOGENOM" id="CLU_2106147_0_0_5"/>
<sequence>MKQNPTPAPIKINGSNIDLGEALPRKIQDELAHVAETYFGHLNHATVGFTRDGNWYCCTINVQVSNLKVIIAESSATDCHKAFDQSLAKVGRQLLRRKQRVADSRRVQMSAAALA</sequence>
<dbReference type="Proteomes" id="UP000003947">
    <property type="component" value="Unassembled WGS sequence"/>
</dbReference>
<dbReference type="AlphaFoldDB" id="I4Z0U8"/>
<gene>
    <name evidence="1" type="ORF">MicloDRAFT_00011600</name>
</gene>
<organism evidence="1 2">
    <name type="scientific">Microvirga lotononidis</name>
    <dbReference type="NCBI Taxonomy" id="864069"/>
    <lineage>
        <taxon>Bacteria</taxon>
        <taxon>Pseudomonadati</taxon>
        <taxon>Pseudomonadota</taxon>
        <taxon>Alphaproteobacteria</taxon>
        <taxon>Hyphomicrobiales</taxon>
        <taxon>Methylobacteriaceae</taxon>
        <taxon>Microvirga</taxon>
    </lineage>
</organism>
<dbReference type="InterPro" id="IPR036567">
    <property type="entry name" value="RHF-like"/>
</dbReference>
<name>I4Z0U8_9HYPH</name>
<accession>I4Z0U8</accession>
<dbReference type="SUPFAM" id="SSF69754">
    <property type="entry name" value="Ribosome binding protein Y (YfiA homologue)"/>
    <property type="match status" value="1"/>
</dbReference>
<dbReference type="PATRIC" id="fig|864069.3.peg.1285"/>
<protein>
    <submittedName>
        <fullName evidence="1">Ribosomal subunit interface protein</fullName>
    </submittedName>
</protein>
<reference evidence="1 2" key="1">
    <citation type="submission" date="2012-02" db="EMBL/GenBank/DDBJ databases">
        <title>Improved High-Quality Draft sequence of Microvirga sp. WSM3557.</title>
        <authorList>
            <consortium name="US DOE Joint Genome Institute"/>
            <person name="Lucas S."/>
            <person name="Han J."/>
            <person name="Lapidus A."/>
            <person name="Cheng J.-F."/>
            <person name="Goodwin L."/>
            <person name="Pitluck S."/>
            <person name="Peters L."/>
            <person name="Zhang X."/>
            <person name="Detter J.C."/>
            <person name="Han C."/>
            <person name="Tapia R."/>
            <person name="Land M."/>
            <person name="Hauser L."/>
            <person name="Kyrpides N."/>
            <person name="Ivanova N."/>
            <person name="Pagani I."/>
            <person name="Brau L."/>
            <person name="Yates R."/>
            <person name="O'Hara G."/>
            <person name="Rui T."/>
            <person name="Howieson J."/>
            <person name="Reeve W."/>
            <person name="Woyke T."/>
        </authorList>
    </citation>
    <scope>NUCLEOTIDE SEQUENCE [LARGE SCALE GENOMIC DNA]</scope>
    <source>
        <strain evidence="1 2">WSM3557</strain>
    </source>
</reference>
<dbReference type="NCBIfam" id="TIGR00741">
    <property type="entry name" value="yfiA"/>
    <property type="match status" value="1"/>
</dbReference>
<dbReference type="Pfam" id="PF02482">
    <property type="entry name" value="Ribosomal_S30AE"/>
    <property type="match status" value="1"/>
</dbReference>
<keyword evidence="2" id="KW-1185">Reference proteome</keyword>
<proteinExistence type="predicted"/>